<name>A0A545T5L9_9PROT</name>
<dbReference type="PROSITE" id="PS50949">
    <property type="entry name" value="HTH_GNTR"/>
    <property type="match status" value="1"/>
</dbReference>
<dbReference type="PANTHER" id="PTHR43537:SF44">
    <property type="entry name" value="GNTR FAMILY REGULATORY PROTEIN"/>
    <property type="match status" value="1"/>
</dbReference>
<dbReference type="SMART" id="SM00895">
    <property type="entry name" value="FCD"/>
    <property type="match status" value="1"/>
</dbReference>
<dbReference type="GO" id="GO:0003677">
    <property type="term" value="F:DNA binding"/>
    <property type="evidence" value="ECO:0007669"/>
    <property type="project" value="UniProtKB-KW"/>
</dbReference>
<evidence type="ECO:0000313" key="5">
    <source>
        <dbReference type="EMBL" id="TQV72540.1"/>
    </source>
</evidence>
<dbReference type="GO" id="GO:0003700">
    <property type="term" value="F:DNA-binding transcription factor activity"/>
    <property type="evidence" value="ECO:0007669"/>
    <property type="project" value="InterPro"/>
</dbReference>
<dbReference type="CDD" id="cd07377">
    <property type="entry name" value="WHTH_GntR"/>
    <property type="match status" value="1"/>
</dbReference>
<comment type="caution">
    <text evidence="5">The sequence shown here is derived from an EMBL/GenBank/DDBJ whole genome shotgun (WGS) entry which is preliminary data.</text>
</comment>
<evidence type="ECO:0000256" key="2">
    <source>
        <dbReference type="ARBA" id="ARBA00023125"/>
    </source>
</evidence>
<dbReference type="InterPro" id="IPR036390">
    <property type="entry name" value="WH_DNA-bd_sf"/>
</dbReference>
<dbReference type="Pfam" id="PF07729">
    <property type="entry name" value="FCD"/>
    <property type="match status" value="1"/>
</dbReference>
<proteinExistence type="predicted"/>
<keyword evidence="3" id="KW-0804">Transcription</keyword>
<reference evidence="5 6" key="1">
    <citation type="submission" date="2019-06" db="EMBL/GenBank/DDBJ databases">
        <title>Whole genome sequence for Rhodospirillaceae sp. R148.</title>
        <authorList>
            <person name="Wang G."/>
        </authorList>
    </citation>
    <scope>NUCLEOTIDE SEQUENCE [LARGE SCALE GENOMIC DNA]</scope>
    <source>
        <strain evidence="5 6">R148</strain>
    </source>
</reference>
<gene>
    <name evidence="5" type="ORF">FKG95_26095</name>
</gene>
<evidence type="ECO:0000256" key="1">
    <source>
        <dbReference type="ARBA" id="ARBA00023015"/>
    </source>
</evidence>
<dbReference type="SUPFAM" id="SSF48008">
    <property type="entry name" value="GntR ligand-binding domain-like"/>
    <property type="match status" value="1"/>
</dbReference>
<dbReference type="Proteomes" id="UP000315252">
    <property type="component" value="Unassembled WGS sequence"/>
</dbReference>
<dbReference type="SMART" id="SM00345">
    <property type="entry name" value="HTH_GNTR"/>
    <property type="match status" value="1"/>
</dbReference>
<dbReference type="PRINTS" id="PR00035">
    <property type="entry name" value="HTHGNTR"/>
</dbReference>
<dbReference type="AlphaFoldDB" id="A0A545T5L9"/>
<dbReference type="PANTHER" id="PTHR43537">
    <property type="entry name" value="TRANSCRIPTIONAL REGULATOR, GNTR FAMILY"/>
    <property type="match status" value="1"/>
</dbReference>
<sequence length="238" mass="26457">MEIQRKRLNLRDTVVEALAVRIITGTYVPGTALPHETNLLEEFAVSRTCLREALQLLSGKGLIVSRPRIGTVVRDQIDWNFLDADMLRWRRQVIPPQTYLNELFAMRRLVEPEAAALAAERATKDQMIQIRSAYEAMGARSPHYSDDAIEGDVTFHRLILTASGNALFSGVGACIEESLRASIRLTSQPTVEAPDSRSLHGAVIDAIEERDSEAARHRSHQLLDVTLQSLKDAGYAPS</sequence>
<dbReference type="InterPro" id="IPR008920">
    <property type="entry name" value="TF_FadR/GntR_C"/>
</dbReference>
<evidence type="ECO:0000259" key="4">
    <source>
        <dbReference type="PROSITE" id="PS50949"/>
    </source>
</evidence>
<dbReference type="Pfam" id="PF00392">
    <property type="entry name" value="GntR"/>
    <property type="match status" value="1"/>
</dbReference>
<dbReference type="EMBL" id="VHSH01000012">
    <property type="protein sequence ID" value="TQV72540.1"/>
    <property type="molecule type" value="Genomic_DNA"/>
</dbReference>
<evidence type="ECO:0000313" key="6">
    <source>
        <dbReference type="Proteomes" id="UP000315252"/>
    </source>
</evidence>
<dbReference type="Gene3D" id="1.10.10.10">
    <property type="entry name" value="Winged helix-like DNA-binding domain superfamily/Winged helix DNA-binding domain"/>
    <property type="match status" value="1"/>
</dbReference>
<dbReference type="Gene3D" id="1.20.120.530">
    <property type="entry name" value="GntR ligand-binding domain-like"/>
    <property type="match status" value="1"/>
</dbReference>
<keyword evidence="1" id="KW-0805">Transcription regulation</keyword>
<dbReference type="RefSeq" id="WP_142899387.1">
    <property type="nucleotide sequence ID" value="NZ_ML660063.1"/>
</dbReference>
<organism evidence="5 6">
    <name type="scientific">Denitrobaculum tricleocarpae</name>
    <dbReference type="NCBI Taxonomy" id="2591009"/>
    <lineage>
        <taxon>Bacteria</taxon>
        <taxon>Pseudomonadati</taxon>
        <taxon>Pseudomonadota</taxon>
        <taxon>Alphaproteobacteria</taxon>
        <taxon>Rhodospirillales</taxon>
        <taxon>Rhodospirillaceae</taxon>
        <taxon>Denitrobaculum</taxon>
    </lineage>
</organism>
<dbReference type="InterPro" id="IPR036388">
    <property type="entry name" value="WH-like_DNA-bd_sf"/>
</dbReference>
<dbReference type="InterPro" id="IPR000524">
    <property type="entry name" value="Tscrpt_reg_HTH_GntR"/>
</dbReference>
<keyword evidence="6" id="KW-1185">Reference proteome</keyword>
<feature type="domain" description="HTH gntR-type" evidence="4">
    <location>
        <begin position="8"/>
        <end position="76"/>
    </location>
</feature>
<dbReference type="SUPFAM" id="SSF46785">
    <property type="entry name" value="Winged helix' DNA-binding domain"/>
    <property type="match status" value="1"/>
</dbReference>
<protein>
    <submittedName>
        <fullName evidence="5">FadR family transcriptional regulator</fullName>
    </submittedName>
</protein>
<keyword evidence="2" id="KW-0238">DNA-binding</keyword>
<dbReference type="InterPro" id="IPR011711">
    <property type="entry name" value="GntR_C"/>
</dbReference>
<evidence type="ECO:0000256" key="3">
    <source>
        <dbReference type="ARBA" id="ARBA00023163"/>
    </source>
</evidence>
<dbReference type="OrthoDB" id="9809707at2"/>
<accession>A0A545T5L9</accession>